<reference evidence="6" key="1">
    <citation type="submission" date="2022-11" db="UniProtKB">
        <authorList>
            <consortium name="WormBaseParasite"/>
        </authorList>
    </citation>
    <scope>IDENTIFICATION</scope>
</reference>
<dbReference type="InterPro" id="IPR001881">
    <property type="entry name" value="EGF-like_Ca-bd_dom"/>
</dbReference>
<dbReference type="SMART" id="SM00181">
    <property type="entry name" value="EGF"/>
    <property type="match status" value="1"/>
</dbReference>
<evidence type="ECO:0000256" key="3">
    <source>
        <dbReference type="PROSITE-ProRule" id="PRU00076"/>
    </source>
</evidence>
<protein>
    <submittedName>
        <fullName evidence="6">EGF-like domain-containing protein</fullName>
    </submittedName>
</protein>
<feature type="domain" description="EGF-like" evidence="4">
    <location>
        <begin position="59"/>
        <end position="97"/>
    </location>
</feature>
<evidence type="ECO:0000313" key="6">
    <source>
        <dbReference type="WBParaSite" id="PEQ_0000037401-mRNA-1"/>
    </source>
</evidence>
<evidence type="ECO:0000313" key="5">
    <source>
        <dbReference type="Proteomes" id="UP000887564"/>
    </source>
</evidence>
<dbReference type="WBParaSite" id="PEQ_0000037401-mRNA-1">
    <property type="protein sequence ID" value="PEQ_0000037401-mRNA-1"/>
    <property type="gene ID" value="PEQ_0000037401"/>
</dbReference>
<dbReference type="InterPro" id="IPR049883">
    <property type="entry name" value="NOTCH1_EGF-like"/>
</dbReference>
<dbReference type="Pfam" id="PF07645">
    <property type="entry name" value="EGF_CA"/>
    <property type="match status" value="1"/>
</dbReference>
<evidence type="ECO:0000256" key="2">
    <source>
        <dbReference type="ARBA" id="ARBA00023157"/>
    </source>
</evidence>
<dbReference type="AlphaFoldDB" id="A0A914R295"/>
<comment type="caution">
    <text evidence="3">Lacks conserved residue(s) required for the propagation of feature annotation.</text>
</comment>
<dbReference type="PROSITE" id="PS50026">
    <property type="entry name" value="EGF_3"/>
    <property type="match status" value="1"/>
</dbReference>
<organism evidence="5 6">
    <name type="scientific">Parascaris equorum</name>
    <name type="common">Equine roundworm</name>
    <dbReference type="NCBI Taxonomy" id="6256"/>
    <lineage>
        <taxon>Eukaryota</taxon>
        <taxon>Metazoa</taxon>
        <taxon>Ecdysozoa</taxon>
        <taxon>Nematoda</taxon>
        <taxon>Chromadorea</taxon>
        <taxon>Rhabditida</taxon>
        <taxon>Spirurina</taxon>
        <taxon>Ascaridomorpha</taxon>
        <taxon>Ascaridoidea</taxon>
        <taxon>Ascarididae</taxon>
        <taxon>Parascaris</taxon>
    </lineage>
</organism>
<evidence type="ECO:0000256" key="1">
    <source>
        <dbReference type="ARBA" id="ARBA00022536"/>
    </source>
</evidence>
<dbReference type="FunFam" id="2.10.25.10:FF:000291">
    <property type="entry name" value="Transmembrane matrix receptor MUP-4"/>
    <property type="match status" value="1"/>
</dbReference>
<dbReference type="CDD" id="cd00054">
    <property type="entry name" value="EGF_CA"/>
    <property type="match status" value="1"/>
</dbReference>
<dbReference type="PROSITE" id="PS00010">
    <property type="entry name" value="ASX_HYDROXYL"/>
    <property type="match status" value="1"/>
</dbReference>
<keyword evidence="1 3" id="KW-0245">EGF-like domain</keyword>
<dbReference type="SUPFAM" id="SSF57196">
    <property type="entry name" value="EGF/Laminin"/>
    <property type="match status" value="1"/>
</dbReference>
<dbReference type="GO" id="GO:0005509">
    <property type="term" value="F:calcium ion binding"/>
    <property type="evidence" value="ECO:0007669"/>
    <property type="project" value="InterPro"/>
</dbReference>
<proteinExistence type="predicted"/>
<accession>A0A914R295</accession>
<name>A0A914R295_PAREQ</name>
<keyword evidence="2" id="KW-1015">Disulfide bond</keyword>
<dbReference type="InterPro" id="IPR000152">
    <property type="entry name" value="EGF-type_Asp/Asn_hydroxyl_site"/>
</dbReference>
<keyword evidence="5" id="KW-1185">Reference proteome</keyword>
<sequence>MVLALTSKFAEVKFAIHNSSLHALIPMYASGLRSATIDAHVWTTIGEIQKQEHAVSCTLIDECAAGTHDCDRNARCIDTDESFICTCHEGFNDESPDPSEKPGRVCTQREFGRNFFHRP</sequence>
<dbReference type="Gene3D" id="2.10.25.10">
    <property type="entry name" value="Laminin"/>
    <property type="match status" value="1"/>
</dbReference>
<dbReference type="InterPro" id="IPR000742">
    <property type="entry name" value="EGF"/>
</dbReference>
<dbReference type="Proteomes" id="UP000887564">
    <property type="component" value="Unplaced"/>
</dbReference>
<evidence type="ECO:0000259" key="4">
    <source>
        <dbReference type="PROSITE" id="PS50026"/>
    </source>
</evidence>
<dbReference type="SMART" id="SM00179">
    <property type="entry name" value="EGF_CA"/>
    <property type="match status" value="1"/>
</dbReference>